<feature type="disulfide bond" evidence="1">
    <location>
        <begin position="226"/>
        <end position="235"/>
    </location>
</feature>
<feature type="domain" description="DOMON" evidence="6">
    <location>
        <begin position="482"/>
        <end position="600"/>
    </location>
</feature>
<gene>
    <name evidence="8" type="primary">LOC106808604</name>
</gene>
<evidence type="ECO:0000259" key="6">
    <source>
        <dbReference type="PROSITE" id="PS50836"/>
    </source>
</evidence>
<dbReference type="PROSITE" id="PS50024">
    <property type="entry name" value="SEA"/>
    <property type="match status" value="1"/>
</dbReference>
<feature type="domain" description="DOMON" evidence="6">
    <location>
        <begin position="280"/>
        <end position="415"/>
    </location>
</feature>
<dbReference type="SMART" id="SM00664">
    <property type="entry name" value="DoH"/>
    <property type="match status" value="3"/>
</dbReference>
<keyword evidence="1" id="KW-0245">EGF-like domain</keyword>
<dbReference type="GeneID" id="106808604"/>
<proteinExistence type="predicted"/>
<dbReference type="Proteomes" id="UP000695022">
    <property type="component" value="Unplaced"/>
</dbReference>
<dbReference type="SUPFAM" id="SSF82671">
    <property type="entry name" value="SEA domain"/>
    <property type="match status" value="1"/>
</dbReference>
<feature type="transmembrane region" description="Helical" evidence="3">
    <location>
        <begin position="998"/>
        <end position="1022"/>
    </location>
</feature>
<evidence type="ECO:0000313" key="7">
    <source>
        <dbReference type="Proteomes" id="UP000695022"/>
    </source>
</evidence>
<feature type="region of interest" description="Disordered" evidence="2">
    <location>
        <begin position="1096"/>
        <end position="1173"/>
    </location>
</feature>
<feature type="domain" description="SEA" evidence="4">
    <location>
        <begin position="860"/>
        <end position="972"/>
    </location>
</feature>
<dbReference type="PANTHER" id="PTHR46901">
    <property type="entry name" value="GH04942P"/>
    <property type="match status" value="1"/>
</dbReference>
<comment type="caution">
    <text evidence="1">Lacks conserved residue(s) required for the propagation of feature annotation.</text>
</comment>
<keyword evidence="1" id="KW-1015">Disulfide bond</keyword>
<evidence type="ECO:0000313" key="8">
    <source>
        <dbReference type="RefSeq" id="XP_014666865.1"/>
    </source>
</evidence>
<protein>
    <submittedName>
        <fullName evidence="8">Uncharacterized protein LOC106808604 isoform X1</fullName>
    </submittedName>
</protein>
<evidence type="ECO:0000256" key="3">
    <source>
        <dbReference type="SAM" id="Phobius"/>
    </source>
</evidence>
<keyword evidence="3" id="KW-1133">Transmembrane helix</keyword>
<feature type="region of interest" description="Disordered" evidence="2">
    <location>
        <begin position="1031"/>
        <end position="1057"/>
    </location>
</feature>
<dbReference type="InterPro" id="IPR000742">
    <property type="entry name" value="EGF"/>
</dbReference>
<name>A0ABM1E3U4_PRICU</name>
<dbReference type="PROSITE" id="PS01186">
    <property type="entry name" value="EGF_2"/>
    <property type="match status" value="1"/>
</dbReference>
<dbReference type="PROSITE" id="PS50026">
    <property type="entry name" value="EGF_3"/>
    <property type="match status" value="1"/>
</dbReference>
<dbReference type="InterPro" id="IPR000082">
    <property type="entry name" value="SEA_dom"/>
</dbReference>
<reference evidence="8" key="1">
    <citation type="submission" date="2025-08" db="UniProtKB">
        <authorList>
            <consortium name="RefSeq"/>
        </authorList>
    </citation>
    <scope>IDENTIFICATION</scope>
</reference>
<dbReference type="CDD" id="cd00054">
    <property type="entry name" value="EGF_CA"/>
    <property type="match status" value="1"/>
</dbReference>
<dbReference type="InterPro" id="IPR005018">
    <property type="entry name" value="DOMON_domain"/>
</dbReference>
<feature type="compositionally biased region" description="Polar residues" evidence="2">
    <location>
        <begin position="1096"/>
        <end position="1110"/>
    </location>
</feature>
<keyword evidence="3" id="KW-0812">Transmembrane</keyword>
<dbReference type="PANTHER" id="PTHR46901:SF2">
    <property type="entry name" value="GH04942P"/>
    <property type="match status" value="1"/>
</dbReference>
<feature type="domain" description="EGF-like" evidence="5">
    <location>
        <begin position="195"/>
        <end position="236"/>
    </location>
</feature>
<evidence type="ECO:0000259" key="4">
    <source>
        <dbReference type="PROSITE" id="PS50024"/>
    </source>
</evidence>
<dbReference type="PROSITE" id="PS50836">
    <property type="entry name" value="DOMON"/>
    <property type="match status" value="3"/>
</dbReference>
<keyword evidence="7" id="KW-1185">Reference proteome</keyword>
<evidence type="ECO:0000259" key="5">
    <source>
        <dbReference type="PROSITE" id="PS50026"/>
    </source>
</evidence>
<dbReference type="PROSITE" id="PS00022">
    <property type="entry name" value="EGF_1"/>
    <property type="match status" value="1"/>
</dbReference>
<keyword evidence="3" id="KW-0472">Membrane</keyword>
<dbReference type="CDD" id="cd09631">
    <property type="entry name" value="DOMON_DOH"/>
    <property type="match status" value="3"/>
</dbReference>
<dbReference type="Pfam" id="PF01390">
    <property type="entry name" value="SEA"/>
    <property type="match status" value="1"/>
</dbReference>
<organism evidence="7 8">
    <name type="scientific">Priapulus caudatus</name>
    <name type="common">Priapulid worm</name>
    <dbReference type="NCBI Taxonomy" id="37621"/>
    <lineage>
        <taxon>Eukaryota</taxon>
        <taxon>Metazoa</taxon>
        <taxon>Ecdysozoa</taxon>
        <taxon>Scalidophora</taxon>
        <taxon>Priapulida</taxon>
        <taxon>Priapulimorpha</taxon>
        <taxon>Priapulimorphida</taxon>
        <taxon>Priapulidae</taxon>
        <taxon>Priapulus</taxon>
    </lineage>
</organism>
<dbReference type="InterPro" id="IPR045266">
    <property type="entry name" value="DOH_DOMON"/>
</dbReference>
<sequence>MKSLCMLFRACGAMKTTHCLLLATMFSINRLILAHVKLTFPPARSYALDFLDSRWTVPPCGMPKGLPASPVTTLIAGSTINVTWHIAYPNRGGFKIELRNSNSDLLETLYSSRDQVTASPDYTVLHSVTLPTTECRHCMLRLLRDAEEWNSTQWSCADVEIVSVPTDDACSGRGSYDTAAGCVCNSLSSGKYCENRDECWQDTHCGVHGKCIDTQSSSYPKLKCFCEAGWFGLDCNKESPVKDINHCLHTHRMLTDDSNLYWRILGSSEIEIILHVTGSSWAAIGWRPDDADGGITSSCRSFPSLPGYPSTHRDTGGGVGEHAARLHAMDCTDMVVAQVRGSYSRVRDSYTRDISSPREDAFYGGTDSLTAALAMETLVDGKPTTWLLFRRNLTATEPSDHSFTNKTMHVIWAKGQPSELNCHLGTQVPSNSSFYVADDLKYHGCDLKQRGRLKINFIVDESGPCFGSYWHPFDCSVRDRTCDYYASWQYSQLEDDVQFTLKVKDLGSKWTGIGFSHDRQMNESDAVIARMAEKGYYSITDRHIIDKSVNIDPRQNIYNISASPSGNITTFTFARKRITEDPNFDLLFSDEGFYMFFPYSGGSVNETSGELSRHFLIPAISFDRICIGPCAVRRNATPPPYQTRTHATEMCEGNIYFPAGCSRSEMGCEYTMTWIYNSSKDDIMFKITTTHANNKWTGVGFSEDMYMANSDAIIGYTYVDGERLFNITNRWIVDANDSPAIDPDQSTIYNLSGNYVNGSLTLQFTRKLNTNQSTDLQFGNGRCYYVFIPFMGGKFYPPSGKLKQHVKKPVITGKQVCFTTCPGSTTPAPTTLPMTTKESVPSTEVTLTTIDNNISTSAIPTTEHSYNVSFAMDMQWHGSLTNSNTTEYQKLADDVQTALNNTLQEVDGYQDATVIGFDQGSVIANTQVIAVGADGSVTLLAIENTLNDSINSGQMGDLNVLPGSLSVRINVPTTTVIVPSTTTEQDISASPLKGDKTWIYTISSAAVFVVLVMASIAGFVIWRKEKRARQMDQKPETAADDWGTGATTNPGHSRYSSVRGRRDIDQMAYDMFTLRPRPFTEASWMTEWTELQSTRISMSNGSRSHNSGSELNRRHSRSSTVWGTGSSIGLDTEDHLDGFDSESPGGGVPVSATTAADVHHSGHPTTVESLDYF</sequence>
<dbReference type="Pfam" id="PF03351">
    <property type="entry name" value="DOMON"/>
    <property type="match status" value="2"/>
</dbReference>
<feature type="domain" description="DOMON" evidence="6">
    <location>
        <begin position="668"/>
        <end position="792"/>
    </location>
</feature>
<dbReference type="InterPro" id="IPR036364">
    <property type="entry name" value="SEA_dom_sf"/>
</dbReference>
<accession>A0ABM1E3U4</accession>
<evidence type="ECO:0000256" key="1">
    <source>
        <dbReference type="PROSITE-ProRule" id="PRU00076"/>
    </source>
</evidence>
<evidence type="ECO:0000256" key="2">
    <source>
        <dbReference type="SAM" id="MobiDB-lite"/>
    </source>
</evidence>
<feature type="compositionally biased region" description="Polar residues" evidence="2">
    <location>
        <begin position="1163"/>
        <end position="1173"/>
    </location>
</feature>
<dbReference type="RefSeq" id="XP_014666865.1">
    <property type="nucleotide sequence ID" value="XM_014811379.1"/>
</dbReference>
<feature type="compositionally biased region" description="Polar residues" evidence="2">
    <location>
        <begin position="1118"/>
        <end position="1129"/>
    </location>
</feature>